<evidence type="ECO:0000256" key="1">
    <source>
        <dbReference type="SAM" id="Phobius"/>
    </source>
</evidence>
<keyword evidence="1" id="KW-1133">Transmembrane helix</keyword>
<sequence length="110" mass="12491">MIGLIYYFALFFNAKKEIKEEKTSKNAILNKYFNNNAILGYAAAHYMVGIIALVVTVGNTFFDTSMDFLPNNFIGGIAAFMLMILYFFVLPGFIVVKTPKVFIHFLNKIN</sequence>
<comment type="caution">
    <text evidence="2">The sequence shown here is derived from an EMBL/GenBank/DDBJ whole genome shotgun (WGS) entry which is preliminary data.</text>
</comment>
<reference evidence="2 3" key="1">
    <citation type="journal article" date="2015" name="Genome Announc.">
        <title>Expanding the biotechnology potential of lactobacilli through comparative genomics of 213 strains and associated genera.</title>
        <authorList>
            <person name="Sun Z."/>
            <person name="Harris H.M."/>
            <person name="McCann A."/>
            <person name="Guo C."/>
            <person name="Argimon S."/>
            <person name="Zhang W."/>
            <person name="Yang X."/>
            <person name="Jeffery I.B."/>
            <person name="Cooney J.C."/>
            <person name="Kagawa T.F."/>
            <person name="Liu W."/>
            <person name="Song Y."/>
            <person name="Salvetti E."/>
            <person name="Wrobel A."/>
            <person name="Rasinkangas P."/>
            <person name="Parkhill J."/>
            <person name="Rea M.C."/>
            <person name="O'Sullivan O."/>
            <person name="Ritari J."/>
            <person name="Douillard F.P."/>
            <person name="Paul Ross R."/>
            <person name="Yang R."/>
            <person name="Briner A.E."/>
            <person name="Felis G.E."/>
            <person name="de Vos W.M."/>
            <person name="Barrangou R."/>
            <person name="Klaenhammer T.R."/>
            <person name="Caufield P.W."/>
            <person name="Cui Y."/>
            <person name="Zhang H."/>
            <person name="O'Toole P.W."/>
        </authorList>
    </citation>
    <scope>NUCLEOTIDE SEQUENCE [LARGE SCALE GENOMIC DNA]</scope>
    <source>
        <strain evidence="2 3">NBRC 103219</strain>
    </source>
</reference>
<dbReference type="AlphaFoldDB" id="A0A0R2L858"/>
<dbReference type="Proteomes" id="UP000051886">
    <property type="component" value="Unassembled WGS sequence"/>
</dbReference>
<dbReference type="RefSeq" id="WP_017868436.1">
    <property type="nucleotide sequence ID" value="NZ_BJYB01000008.1"/>
</dbReference>
<dbReference type="PATRIC" id="fig|449659.4.peg.998"/>
<evidence type="ECO:0000313" key="2">
    <source>
        <dbReference type="EMBL" id="KRN95548.1"/>
    </source>
</evidence>
<feature type="transmembrane region" description="Helical" evidence="1">
    <location>
        <begin position="38"/>
        <end position="61"/>
    </location>
</feature>
<evidence type="ECO:0000313" key="3">
    <source>
        <dbReference type="Proteomes" id="UP000051886"/>
    </source>
</evidence>
<accession>A0A0R2L858</accession>
<proteinExistence type="predicted"/>
<protein>
    <submittedName>
        <fullName evidence="2">Uncharacterized protein</fullName>
    </submittedName>
</protein>
<feature type="transmembrane region" description="Helical" evidence="1">
    <location>
        <begin position="73"/>
        <end position="96"/>
    </location>
</feature>
<organism evidence="2 3">
    <name type="scientific">Ligilactobacillus pobuzihii</name>
    <dbReference type="NCBI Taxonomy" id="449659"/>
    <lineage>
        <taxon>Bacteria</taxon>
        <taxon>Bacillati</taxon>
        <taxon>Bacillota</taxon>
        <taxon>Bacilli</taxon>
        <taxon>Lactobacillales</taxon>
        <taxon>Lactobacillaceae</taxon>
        <taxon>Ligilactobacillus</taxon>
    </lineage>
</organism>
<dbReference type="EMBL" id="JQCN01000070">
    <property type="protein sequence ID" value="KRN95548.1"/>
    <property type="molecule type" value="Genomic_DNA"/>
</dbReference>
<keyword evidence="3" id="KW-1185">Reference proteome</keyword>
<keyword evidence="1" id="KW-0472">Membrane</keyword>
<gene>
    <name evidence="2" type="ORF">IV66_GL000991</name>
</gene>
<keyword evidence="1" id="KW-0812">Transmembrane</keyword>
<name>A0A0R2L858_9LACO</name>